<comment type="catalytic activity">
    <reaction evidence="7 8">
        <text>[[Fe-S] cluster scaffold protein carrying a second [4Fe-4S](2+) cluster] + N(6)-octanoyl-L-lysyl-[protein] + 2 oxidized [2Fe-2S]-[ferredoxin] + 2 S-adenosyl-L-methionine + 4 H(+) = [[Fe-S] cluster scaffold protein] + N(6)-[(R)-dihydrolipoyl]-L-lysyl-[protein] + 4 Fe(3+) + 2 hydrogen sulfide + 2 5'-deoxyadenosine + 2 L-methionine + 2 reduced [2Fe-2S]-[ferredoxin]</text>
        <dbReference type="Rhea" id="RHEA:16585"/>
        <dbReference type="Rhea" id="RHEA-COMP:9928"/>
        <dbReference type="Rhea" id="RHEA-COMP:10000"/>
        <dbReference type="Rhea" id="RHEA-COMP:10001"/>
        <dbReference type="Rhea" id="RHEA-COMP:10475"/>
        <dbReference type="Rhea" id="RHEA-COMP:14568"/>
        <dbReference type="Rhea" id="RHEA-COMP:14569"/>
        <dbReference type="ChEBI" id="CHEBI:15378"/>
        <dbReference type="ChEBI" id="CHEBI:17319"/>
        <dbReference type="ChEBI" id="CHEBI:29034"/>
        <dbReference type="ChEBI" id="CHEBI:29919"/>
        <dbReference type="ChEBI" id="CHEBI:33722"/>
        <dbReference type="ChEBI" id="CHEBI:33737"/>
        <dbReference type="ChEBI" id="CHEBI:33738"/>
        <dbReference type="ChEBI" id="CHEBI:57844"/>
        <dbReference type="ChEBI" id="CHEBI:59789"/>
        <dbReference type="ChEBI" id="CHEBI:78809"/>
        <dbReference type="ChEBI" id="CHEBI:83100"/>
        <dbReference type="EC" id="2.8.1.8"/>
    </reaction>
</comment>
<feature type="domain" description="Radical SAM core" evidence="9">
    <location>
        <begin position="14"/>
        <end position="228"/>
    </location>
</feature>
<evidence type="ECO:0000256" key="6">
    <source>
        <dbReference type="ARBA" id="ARBA00023014"/>
    </source>
</evidence>
<dbReference type="InterPro" id="IPR013785">
    <property type="entry name" value="Aldolase_TIM"/>
</dbReference>
<feature type="binding site" evidence="8">
    <location>
        <position position="32"/>
    </location>
    <ligand>
        <name>[4Fe-4S] cluster</name>
        <dbReference type="ChEBI" id="CHEBI:49883"/>
        <label>2</label>
        <note>4Fe-4S-S-AdoMet</note>
    </ligand>
</feature>
<dbReference type="GO" id="GO:0051539">
    <property type="term" value="F:4 iron, 4 sulfur cluster binding"/>
    <property type="evidence" value="ECO:0007669"/>
    <property type="project" value="UniProtKB-UniRule"/>
</dbReference>
<dbReference type="InterPro" id="IPR006638">
    <property type="entry name" value="Elp3/MiaA/NifB-like_rSAM"/>
</dbReference>
<dbReference type="GO" id="GO:0016992">
    <property type="term" value="F:lipoate synthase activity"/>
    <property type="evidence" value="ECO:0007669"/>
    <property type="project" value="UniProtKB-UniRule"/>
</dbReference>
<dbReference type="SFLD" id="SFLDS00029">
    <property type="entry name" value="Radical_SAM"/>
    <property type="match status" value="1"/>
</dbReference>
<dbReference type="CDD" id="cd01335">
    <property type="entry name" value="Radical_SAM"/>
    <property type="match status" value="1"/>
</dbReference>
<keyword evidence="8" id="KW-0963">Cytoplasm</keyword>
<dbReference type="Pfam" id="PF04055">
    <property type="entry name" value="Radical_SAM"/>
    <property type="match status" value="1"/>
</dbReference>
<evidence type="ECO:0000256" key="7">
    <source>
        <dbReference type="ARBA" id="ARBA00047326"/>
    </source>
</evidence>
<keyword evidence="4 8" id="KW-0479">Metal-binding</keyword>
<evidence type="ECO:0000256" key="8">
    <source>
        <dbReference type="HAMAP-Rule" id="MF_00206"/>
    </source>
</evidence>
<keyword evidence="11" id="KW-1185">Reference proteome</keyword>
<evidence type="ECO:0000313" key="11">
    <source>
        <dbReference type="Proteomes" id="UP000017148"/>
    </source>
</evidence>
<dbReference type="Proteomes" id="UP000017148">
    <property type="component" value="Unassembled WGS sequence"/>
</dbReference>
<dbReference type="HAMAP" id="MF_00206">
    <property type="entry name" value="Lipoyl_synth"/>
    <property type="match status" value="1"/>
</dbReference>
<feature type="binding site" evidence="8">
    <location>
        <position position="35"/>
    </location>
    <ligand>
        <name>[4Fe-4S] cluster</name>
        <dbReference type="ChEBI" id="CHEBI:49883"/>
        <label>2</label>
        <note>4Fe-4S-S-AdoMet</note>
    </ligand>
</feature>
<dbReference type="EC" id="2.8.1.8" evidence="8"/>
<dbReference type="InterPro" id="IPR058240">
    <property type="entry name" value="rSAM_sf"/>
</dbReference>
<comment type="caution">
    <text evidence="10">The sequence shown here is derived from an EMBL/GenBank/DDBJ whole genome shotgun (WGS) entry which is preliminary data.</text>
</comment>
<evidence type="ECO:0000256" key="3">
    <source>
        <dbReference type="ARBA" id="ARBA00022691"/>
    </source>
</evidence>
<evidence type="ECO:0000259" key="9">
    <source>
        <dbReference type="PROSITE" id="PS51918"/>
    </source>
</evidence>
<feature type="binding site" evidence="8">
    <location>
        <position position="239"/>
    </location>
    <ligand>
        <name>[4Fe-4S] cluster</name>
        <dbReference type="ChEBI" id="CHEBI:49883"/>
        <label>1</label>
    </ligand>
</feature>
<feature type="binding site" evidence="8">
    <location>
        <position position="28"/>
    </location>
    <ligand>
        <name>[4Fe-4S] cluster</name>
        <dbReference type="ChEBI" id="CHEBI:49883"/>
        <label>2</label>
        <note>4Fe-4S-S-AdoMet</note>
    </ligand>
</feature>
<comment type="pathway">
    <text evidence="8">Protein modification; protein lipoylation via endogenous pathway; protein N(6)-(lipoyl)lysine from octanoyl-[acyl-carrier-protein]: step 2/2.</text>
</comment>
<dbReference type="SUPFAM" id="SSF102114">
    <property type="entry name" value="Radical SAM enzymes"/>
    <property type="match status" value="1"/>
</dbReference>
<dbReference type="InterPro" id="IPR007197">
    <property type="entry name" value="rSAM"/>
</dbReference>
<keyword evidence="1 8" id="KW-0004">4Fe-4S</keyword>
<comment type="subcellular location">
    <subcellularLocation>
        <location evidence="8">Cytoplasm</location>
    </subcellularLocation>
</comment>
<keyword evidence="6 8" id="KW-0411">Iron-sulfur</keyword>
<keyword evidence="2 8" id="KW-0808">Transferase</keyword>
<keyword evidence="5 8" id="KW-0408">Iron</keyword>
<feature type="binding site" evidence="8">
    <location>
        <position position="7"/>
    </location>
    <ligand>
        <name>[4Fe-4S] cluster</name>
        <dbReference type="ChEBI" id="CHEBI:49883"/>
        <label>1</label>
    </ligand>
</feature>
<evidence type="ECO:0000256" key="4">
    <source>
        <dbReference type="ARBA" id="ARBA00022723"/>
    </source>
</evidence>
<dbReference type="PANTHER" id="PTHR10949:SF0">
    <property type="entry name" value="LIPOYL SYNTHASE, MITOCHONDRIAL"/>
    <property type="match status" value="1"/>
</dbReference>
<keyword evidence="3 8" id="KW-0949">S-adenosyl-L-methionine</keyword>
<dbReference type="PROSITE" id="PS51918">
    <property type="entry name" value="RADICAL_SAM"/>
    <property type="match status" value="1"/>
</dbReference>
<gene>
    <name evidence="8" type="primary">lipA</name>
    <name evidence="10" type="ORF">CALK_1435</name>
</gene>
<dbReference type="AlphaFoldDB" id="U7D8Z4"/>
<proteinExistence type="inferred from homology"/>
<dbReference type="Gene3D" id="3.20.20.70">
    <property type="entry name" value="Aldolase class I"/>
    <property type="match status" value="1"/>
</dbReference>
<dbReference type="InterPro" id="IPR003698">
    <property type="entry name" value="Lipoyl_synth"/>
</dbReference>
<organism evidence="10 11">
    <name type="scientific">Chitinivibrio alkaliphilus ACht1</name>
    <dbReference type="NCBI Taxonomy" id="1313304"/>
    <lineage>
        <taxon>Bacteria</taxon>
        <taxon>Pseudomonadati</taxon>
        <taxon>Fibrobacterota</taxon>
        <taxon>Chitinivibrionia</taxon>
        <taxon>Chitinivibrionales</taxon>
        <taxon>Chitinivibrionaceae</taxon>
        <taxon>Chitinivibrio</taxon>
    </lineage>
</organism>
<dbReference type="UniPathway" id="UPA00538">
    <property type="reaction ID" value="UER00593"/>
</dbReference>
<comment type="function">
    <text evidence="8">Catalyzes the radical-mediated insertion of two sulfur atoms into the C-6 and C-8 positions of the octanoyl moiety bound to the lipoyl domains of lipoate-dependent enzymes, thereby converting the octanoylated domains into lipoylated derivatives.</text>
</comment>
<dbReference type="NCBIfam" id="NF009544">
    <property type="entry name" value="PRK12928.1"/>
    <property type="match status" value="1"/>
</dbReference>
<comment type="cofactor">
    <cofactor evidence="8">
        <name>[4Fe-4S] cluster</name>
        <dbReference type="ChEBI" id="CHEBI:49883"/>
    </cofactor>
    <text evidence="8">Binds 2 [4Fe-4S] clusters per subunit. One cluster is coordinated with 3 cysteines and an exchangeable S-adenosyl-L-methionine.</text>
</comment>
<dbReference type="STRING" id="1313304.CALK_1435"/>
<dbReference type="eggNOG" id="COG0320">
    <property type="taxonomic scope" value="Bacteria"/>
</dbReference>
<reference evidence="10 11" key="1">
    <citation type="journal article" date="2013" name="Environ. Microbiol.">
        <title>Genome analysis of Chitinivibrio alkaliphilus gen. nov., sp. nov., a novel extremely haloalkaliphilic anaerobic chitinolytic bacterium from the candidate phylum Termite Group 3.</title>
        <authorList>
            <person name="Sorokin D.Y."/>
            <person name="Gumerov V.M."/>
            <person name="Rakitin A.L."/>
            <person name="Beletsky A.V."/>
            <person name="Damste J.S."/>
            <person name="Muyzer G."/>
            <person name="Mardanov A.V."/>
            <person name="Ravin N.V."/>
        </authorList>
    </citation>
    <scope>NUCLEOTIDE SEQUENCE [LARGE SCALE GENOMIC DNA]</scope>
    <source>
        <strain evidence="10 11">ACht1</strain>
    </source>
</reference>
<name>U7D8Z4_9BACT</name>
<dbReference type="GO" id="GO:0009249">
    <property type="term" value="P:protein lipoylation"/>
    <property type="evidence" value="ECO:0007669"/>
    <property type="project" value="UniProtKB-UniRule"/>
</dbReference>
<protein>
    <recommendedName>
        <fullName evidence="8">Lipoyl synthase</fullName>
        <ecNumber evidence="8">2.8.1.8</ecNumber>
    </recommendedName>
    <alternativeName>
        <fullName evidence="8">Lip-syn</fullName>
        <shortName evidence="8">LS</shortName>
    </alternativeName>
    <alternativeName>
        <fullName evidence="8">Lipoate synthase</fullName>
    </alternativeName>
    <alternativeName>
        <fullName evidence="8">Lipoic acid synthase</fullName>
    </alternativeName>
    <alternativeName>
        <fullName evidence="8">Sulfur insertion protein LipA</fullName>
    </alternativeName>
</protein>
<dbReference type="PATRIC" id="fig|1313304.3.peg.1368"/>
<dbReference type="EMBL" id="ASJR01000011">
    <property type="protein sequence ID" value="ERP31572.1"/>
    <property type="molecule type" value="Genomic_DNA"/>
</dbReference>
<dbReference type="SMART" id="SM00729">
    <property type="entry name" value="Elp3"/>
    <property type="match status" value="1"/>
</dbReference>
<evidence type="ECO:0000256" key="1">
    <source>
        <dbReference type="ARBA" id="ARBA00022485"/>
    </source>
</evidence>
<dbReference type="NCBIfam" id="NF004019">
    <property type="entry name" value="PRK05481.1"/>
    <property type="match status" value="1"/>
</dbReference>
<evidence type="ECO:0000313" key="10">
    <source>
        <dbReference type="EMBL" id="ERP31572.1"/>
    </source>
</evidence>
<accession>U7D8Z4</accession>
<dbReference type="GO" id="GO:0005737">
    <property type="term" value="C:cytoplasm"/>
    <property type="evidence" value="ECO:0007669"/>
    <property type="project" value="UniProtKB-SubCell"/>
</dbReference>
<dbReference type="PANTHER" id="PTHR10949">
    <property type="entry name" value="LIPOYL SYNTHASE"/>
    <property type="match status" value="1"/>
</dbReference>
<evidence type="ECO:0000256" key="2">
    <source>
        <dbReference type="ARBA" id="ARBA00022679"/>
    </source>
</evidence>
<feature type="binding site" evidence="8">
    <location>
        <position position="13"/>
    </location>
    <ligand>
        <name>[4Fe-4S] cluster</name>
        <dbReference type="ChEBI" id="CHEBI:49883"/>
        <label>1</label>
    </ligand>
</feature>
<dbReference type="GO" id="GO:0046872">
    <property type="term" value="F:metal ion binding"/>
    <property type="evidence" value="ECO:0007669"/>
    <property type="project" value="UniProtKB-KW"/>
</dbReference>
<evidence type="ECO:0000256" key="5">
    <source>
        <dbReference type="ARBA" id="ARBA00023004"/>
    </source>
</evidence>
<comment type="similarity">
    <text evidence="8">Belongs to the radical SAM superfamily. Lipoyl synthase family.</text>
</comment>
<sequence length="251" mass="26816">MCVSAGCPNRAHCFSQGEATFLLLGQGCSRNCLFCAMGEEAVTPVDATEPQRVAQTVASLELSYVVLTSVTRDDLPDGGAAHICQTAREIRAHAPHTRVEALLPDFGGCRRALFLAATGSFSIVGHNVEMVPSLYTRYRSGGGFQRSLSVLHALGEHGIPTKSGFMVGLGETQEEVLSLISTLSDTGISVLTAGQYLPGRRGGITPKRYVSPEEFEIYAAHAQECGIASVRMGPYVRSSLNAADCFREICK</sequence>
<feature type="binding site" evidence="8">
    <location>
        <position position="2"/>
    </location>
    <ligand>
        <name>[4Fe-4S] cluster</name>
        <dbReference type="ChEBI" id="CHEBI:49883"/>
        <label>1</label>
    </ligand>
</feature>